<organism evidence="14 15">
    <name type="scientific">Perkinsus olseni</name>
    <name type="common">Perkinsus atlanticus</name>
    <dbReference type="NCBI Taxonomy" id="32597"/>
    <lineage>
        <taxon>Eukaryota</taxon>
        <taxon>Sar</taxon>
        <taxon>Alveolata</taxon>
        <taxon>Perkinsozoa</taxon>
        <taxon>Perkinsea</taxon>
        <taxon>Perkinsida</taxon>
        <taxon>Perkinsidae</taxon>
        <taxon>Perkinsus</taxon>
    </lineage>
</organism>
<evidence type="ECO:0000313" key="14">
    <source>
        <dbReference type="EMBL" id="KAF4751447.1"/>
    </source>
</evidence>
<feature type="non-terminal residue" evidence="14">
    <location>
        <position position="444"/>
    </location>
</feature>
<dbReference type="PANTHER" id="PTHR10791">
    <property type="entry name" value="RAG1-ACTIVATING PROTEIN 1"/>
    <property type="match status" value="1"/>
</dbReference>
<keyword evidence="10" id="KW-0862">Zinc</keyword>
<evidence type="ECO:0000256" key="9">
    <source>
        <dbReference type="ARBA" id="ARBA00023136"/>
    </source>
</evidence>
<evidence type="ECO:0000256" key="8">
    <source>
        <dbReference type="ARBA" id="ARBA00022989"/>
    </source>
</evidence>
<dbReference type="SMART" id="SM00184">
    <property type="entry name" value="RING"/>
    <property type="match status" value="1"/>
</dbReference>
<accession>A0A7J6U3Q0</accession>
<evidence type="ECO:0000256" key="5">
    <source>
        <dbReference type="ARBA" id="ARBA00022597"/>
    </source>
</evidence>
<keyword evidence="15" id="KW-1185">Reference proteome</keyword>
<evidence type="ECO:0000256" key="12">
    <source>
        <dbReference type="SAM" id="Phobius"/>
    </source>
</evidence>
<dbReference type="EMBL" id="JABANO010006642">
    <property type="protein sequence ID" value="KAF4751447.1"/>
    <property type="molecule type" value="Genomic_DNA"/>
</dbReference>
<dbReference type="Proteomes" id="UP000553632">
    <property type="component" value="Unassembled WGS sequence"/>
</dbReference>
<dbReference type="Gene3D" id="1.20.1280.290">
    <property type="match status" value="2"/>
</dbReference>
<feature type="transmembrane region" description="Helical" evidence="12">
    <location>
        <begin position="303"/>
        <end position="324"/>
    </location>
</feature>
<dbReference type="GO" id="GO:0005886">
    <property type="term" value="C:plasma membrane"/>
    <property type="evidence" value="ECO:0007669"/>
    <property type="project" value="UniProtKB-SubCell"/>
</dbReference>
<dbReference type="AlphaFoldDB" id="A0A7J6U3Q0"/>
<dbReference type="InterPro" id="IPR047664">
    <property type="entry name" value="SWEET"/>
</dbReference>
<dbReference type="Pfam" id="PF17123">
    <property type="entry name" value="zf-RING_11"/>
    <property type="match status" value="1"/>
</dbReference>
<evidence type="ECO:0000259" key="13">
    <source>
        <dbReference type="PROSITE" id="PS50089"/>
    </source>
</evidence>
<evidence type="ECO:0000256" key="3">
    <source>
        <dbReference type="ARBA" id="ARBA00022448"/>
    </source>
</evidence>
<comment type="similarity">
    <text evidence="2">Belongs to the SWEET sugar transporter family.</text>
</comment>
<proteinExistence type="inferred from homology"/>
<dbReference type="Pfam" id="PF03083">
    <property type="entry name" value="MtN3_slv"/>
    <property type="match status" value="2"/>
</dbReference>
<evidence type="ECO:0000256" key="4">
    <source>
        <dbReference type="ARBA" id="ARBA00022475"/>
    </source>
</evidence>
<dbReference type="InterPro" id="IPR013083">
    <property type="entry name" value="Znf_RING/FYVE/PHD"/>
</dbReference>
<reference evidence="14 15" key="1">
    <citation type="submission" date="2020-04" db="EMBL/GenBank/DDBJ databases">
        <title>Perkinsus olseni comparative genomics.</title>
        <authorList>
            <person name="Bogema D.R."/>
        </authorList>
    </citation>
    <scope>NUCLEOTIDE SEQUENCE [LARGE SCALE GENOMIC DNA]</scope>
    <source>
        <strain evidence="14 15">ATCC PRA-207</strain>
    </source>
</reference>
<keyword evidence="4" id="KW-1003">Cell membrane</keyword>
<dbReference type="GO" id="GO:0008270">
    <property type="term" value="F:zinc ion binding"/>
    <property type="evidence" value="ECO:0007669"/>
    <property type="project" value="UniProtKB-KW"/>
</dbReference>
<name>A0A7J6U3Q0_PEROL</name>
<keyword evidence="10" id="KW-0863">Zinc-finger</keyword>
<dbReference type="PANTHER" id="PTHR10791:SF30">
    <property type="entry name" value="SUGAR TRANSPORTER SWEET1"/>
    <property type="match status" value="1"/>
</dbReference>
<dbReference type="InterPro" id="IPR004316">
    <property type="entry name" value="SWEET_rpt"/>
</dbReference>
<protein>
    <recommendedName>
        <fullName evidence="13">RING-type domain-containing protein</fullName>
    </recommendedName>
</protein>
<feature type="transmembrane region" description="Helical" evidence="12">
    <location>
        <begin position="336"/>
        <end position="354"/>
    </location>
</feature>
<keyword evidence="5" id="KW-0762">Sugar transport</keyword>
<sequence>TGDKRSEGSEVGAPTTGRVPESSVALEASGVQLTAGLKSLIEILEADTDRSSKKGLDSYKIDAIVSHRYCGDIGGVKCSICMDELRSGDLVKGLPCLHTFHTKCMVCVNVFMAKSMNRDLACAVVESRYYDPGRQLLLSLFNGGDTASATHHHHQPADLAALGAQQQHHYHHHDDLGGLDWLRTLTYMAMALSALSVLSPLPDFIEMFRAKRAKGSALPYSTLFTQAYLWVWYGYLTAHWDIVHINLLTVFISAFYVAVFASYDGHVVSKAATLLSVMAVVVGALICNTSLSDTKLKVQVFAYSATTLSIILCAAPTPQIVTVVRSKSLEGYPTALTVAGFISCCLWAQCSILMHSLPYLIPNLVGVFLNGAQLMVVIWIHSKPHPELFAASPPTSPSSIDRAAAEIVPRLVSREPYKTRKKAADVFGVGDRFTVYGSVFSAQE</sequence>
<keyword evidence="10" id="KW-0479">Metal-binding</keyword>
<dbReference type="Gene3D" id="3.30.40.10">
    <property type="entry name" value="Zinc/RING finger domain, C3HC4 (zinc finger)"/>
    <property type="match status" value="1"/>
</dbReference>
<evidence type="ECO:0000256" key="1">
    <source>
        <dbReference type="ARBA" id="ARBA00004651"/>
    </source>
</evidence>
<keyword evidence="8 12" id="KW-1133">Transmembrane helix</keyword>
<feature type="domain" description="RING-type" evidence="13">
    <location>
        <begin position="78"/>
        <end position="126"/>
    </location>
</feature>
<feature type="region of interest" description="Disordered" evidence="11">
    <location>
        <begin position="1"/>
        <end position="21"/>
    </location>
</feature>
<evidence type="ECO:0000313" key="15">
    <source>
        <dbReference type="Proteomes" id="UP000553632"/>
    </source>
</evidence>
<evidence type="ECO:0000256" key="10">
    <source>
        <dbReference type="PROSITE-ProRule" id="PRU00175"/>
    </source>
</evidence>
<feature type="transmembrane region" description="Helical" evidence="12">
    <location>
        <begin position="360"/>
        <end position="380"/>
    </location>
</feature>
<evidence type="ECO:0000256" key="11">
    <source>
        <dbReference type="SAM" id="MobiDB-lite"/>
    </source>
</evidence>
<keyword evidence="3" id="KW-0813">Transport</keyword>
<dbReference type="GO" id="GO:0051119">
    <property type="term" value="F:sugar transmembrane transporter activity"/>
    <property type="evidence" value="ECO:0007669"/>
    <property type="project" value="InterPro"/>
</dbReference>
<keyword evidence="9 12" id="KW-0472">Membrane</keyword>
<dbReference type="InterPro" id="IPR001841">
    <property type="entry name" value="Znf_RING"/>
</dbReference>
<evidence type="ECO:0000256" key="6">
    <source>
        <dbReference type="ARBA" id="ARBA00022692"/>
    </source>
</evidence>
<gene>
    <name evidence="14" type="ORF">FOZ63_019121</name>
</gene>
<evidence type="ECO:0000256" key="2">
    <source>
        <dbReference type="ARBA" id="ARBA00007809"/>
    </source>
</evidence>
<evidence type="ECO:0000256" key="7">
    <source>
        <dbReference type="ARBA" id="ARBA00022737"/>
    </source>
</evidence>
<feature type="transmembrane region" description="Helical" evidence="12">
    <location>
        <begin position="217"/>
        <end position="236"/>
    </location>
</feature>
<feature type="transmembrane region" description="Helical" evidence="12">
    <location>
        <begin position="273"/>
        <end position="291"/>
    </location>
</feature>
<keyword evidence="6 12" id="KW-0812">Transmembrane</keyword>
<comment type="subcellular location">
    <subcellularLocation>
        <location evidence="1">Cell membrane</location>
        <topology evidence="1">Multi-pass membrane protein</topology>
    </subcellularLocation>
</comment>
<dbReference type="SUPFAM" id="SSF57850">
    <property type="entry name" value="RING/U-box"/>
    <property type="match status" value="1"/>
</dbReference>
<comment type="caution">
    <text evidence="14">The sequence shown here is derived from an EMBL/GenBank/DDBJ whole genome shotgun (WGS) entry which is preliminary data.</text>
</comment>
<keyword evidence="7" id="KW-0677">Repeat</keyword>
<feature type="transmembrane region" description="Helical" evidence="12">
    <location>
        <begin position="242"/>
        <end position="261"/>
    </location>
</feature>
<dbReference type="PROSITE" id="PS50089">
    <property type="entry name" value="ZF_RING_2"/>
    <property type="match status" value="1"/>
</dbReference>